<evidence type="ECO:0000259" key="1">
    <source>
        <dbReference type="Pfam" id="PF03886"/>
    </source>
</evidence>
<proteinExistence type="predicted"/>
<dbReference type="SUPFAM" id="SSF159594">
    <property type="entry name" value="XCC0632-like"/>
    <property type="match status" value="1"/>
</dbReference>
<dbReference type="InterPro" id="IPR005586">
    <property type="entry name" value="ABC_trans_aux"/>
</dbReference>
<evidence type="ECO:0000313" key="3">
    <source>
        <dbReference type="Proteomes" id="UP001165583"/>
    </source>
</evidence>
<name>A0ABT2I4G4_9SPHN</name>
<protein>
    <submittedName>
        <fullName evidence="2">ABC-type transport auxiliary lipoprotein family protein</fullName>
    </submittedName>
</protein>
<dbReference type="RefSeq" id="WP_260045807.1">
    <property type="nucleotide sequence ID" value="NZ_JANZXA010000005.1"/>
</dbReference>
<reference evidence="2" key="1">
    <citation type="submission" date="2022-09" db="EMBL/GenBank/DDBJ databases">
        <title>Novosphingobium sp. Nov., a polycyclic aromatic hydrocarbon-degrading bacterium isolated form mangrove sediments in HongKong.</title>
        <authorList>
            <person name="Hu Z."/>
        </authorList>
    </citation>
    <scope>NUCLEOTIDE SEQUENCE</scope>
    <source>
        <strain evidence="2">HK4-1</strain>
    </source>
</reference>
<dbReference type="EMBL" id="JANZXA010000005">
    <property type="protein sequence ID" value="MCT2399701.1"/>
    <property type="molecule type" value="Genomic_DNA"/>
</dbReference>
<dbReference type="Pfam" id="PF03886">
    <property type="entry name" value="ABC_trans_aux"/>
    <property type="match status" value="1"/>
</dbReference>
<accession>A0ABT2I4G4</accession>
<dbReference type="Proteomes" id="UP001165583">
    <property type="component" value="Unassembled WGS sequence"/>
</dbReference>
<keyword evidence="3" id="KW-1185">Reference proteome</keyword>
<comment type="caution">
    <text evidence="2">The sequence shown here is derived from an EMBL/GenBank/DDBJ whole genome shotgun (WGS) entry which is preliminary data.</text>
</comment>
<sequence length="211" mass="22193">MEKATKPSGTDRIVKGLLIAAACLGLSGCISLGGKAPEELFRLTAEETAPAGAAVSGQLADAIVVLDPDADRSLDVLRVPVRVDASRLAYLKNAAWIEKPTRQFRSLLAETIRARTGKLVVEGGDYEVTGKTVIGGRLLRLGYDAQKRAVVVSFDAVRTDGIDGSQIATKRFEAVVNDVVPKAEAVGPALNAAANDVARQVSDWLAGESPK</sequence>
<gene>
    <name evidence="2" type="ORF">NZK81_09065</name>
</gene>
<feature type="domain" description="ABC-type transport auxiliary lipoprotein component" evidence="1">
    <location>
        <begin position="48"/>
        <end position="201"/>
    </location>
</feature>
<dbReference type="PROSITE" id="PS51257">
    <property type="entry name" value="PROKAR_LIPOPROTEIN"/>
    <property type="match status" value="1"/>
</dbReference>
<organism evidence="2 3">
    <name type="scientific">Novosphingobium mangrovi</name>
    <name type="common">ex Huang et al. 2023</name>
    <dbReference type="NCBI Taxonomy" id="2976432"/>
    <lineage>
        <taxon>Bacteria</taxon>
        <taxon>Pseudomonadati</taxon>
        <taxon>Pseudomonadota</taxon>
        <taxon>Alphaproteobacteria</taxon>
        <taxon>Sphingomonadales</taxon>
        <taxon>Sphingomonadaceae</taxon>
        <taxon>Novosphingobium</taxon>
    </lineage>
</organism>
<dbReference type="Gene3D" id="3.40.50.10610">
    <property type="entry name" value="ABC-type transport auxiliary lipoprotein component"/>
    <property type="match status" value="1"/>
</dbReference>
<keyword evidence="2" id="KW-0449">Lipoprotein</keyword>
<evidence type="ECO:0000313" key="2">
    <source>
        <dbReference type="EMBL" id="MCT2399701.1"/>
    </source>
</evidence>